<dbReference type="EMBL" id="JANPWB010000006">
    <property type="protein sequence ID" value="KAJ1178830.1"/>
    <property type="molecule type" value="Genomic_DNA"/>
</dbReference>
<dbReference type="AlphaFoldDB" id="A0AAV7TRJ6"/>
<feature type="region of interest" description="Disordered" evidence="1">
    <location>
        <begin position="1"/>
        <end position="34"/>
    </location>
</feature>
<evidence type="ECO:0000256" key="1">
    <source>
        <dbReference type="SAM" id="MobiDB-lite"/>
    </source>
</evidence>
<accession>A0AAV7TRJ6</accession>
<sequence length="84" mass="9603">MPRSRKRTKTQYQKSSGTRKPFKSGRSDDGVRRKRPVALALRPVRGVLAGRAWCRLDALDSDSRDKLFWPSLTPGAYAKDRQQD</sequence>
<evidence type="ECO:0000313" key="3">
    <source>
        <dbReference type="Proteomes" id="UP001066276"/>
    </source>
</evidence>
<keyword evidence="3" id="KW-1185">Reference proteome</keyword>
<organism evidence="2 3">
    <name type="scientific">Pleurodeles waltl</name>
    <name type="common">Iberian ribbed newt</name>
    <dbReference type="NCBI Taxonomy" id="8319"/>
    <lineage>
        <taxon>Eukaryota</taxon>
        <taxon>Metazoa</taxon>
        <taxon>Chordata</taxon>
        <taxon>Craniata</taxon>
        <taxon>Vertebrata</taxon>
        <taxon>Euteleostomi</taxon>
        <taxon>Amphibia</taxon>
        <taxon>Batrachia</taxon>
        <taxon>Caudata</taxon>
        <taxon>Salamandroidea</taxon>
        <taxon>Salamandridae</taxon>
        <taxon>Pleurodelinae</taxon>
        <taxon>Pleurodeles</taxon>
    </lineage>
</organism>
<comment type="caution">
    <text evidence="2">The sequence shown here is derived from an EMBL/GenBank/DDBJ whole genome shotgun (WGS) entry which is preliminary data.</text>
</comment>
<proteinExistence type="predicted"/>
<gene>
    <name evidence="2" type="ORF">NDU88_004072</name>
</gene>
<protein>
    <submittedName>
        <fullName evidence="2">Uncharacterized protein</fullName>
    </submittedName>
</protein>
<reference evidence="2" key="1">
    <citation type="journal article" date="2022" name="bioRxiv">
        <title>Sequencing and chromosome-scale assembly of the giantPleurodeles waltlgenome.</title>
        <authorList>
            <person name="Brown T."/>
            <person name="Elewa A."/>
            <person name="Iarovenko S."/>
            <person name="Subramanian E."/>
            <person name="Araus A.J."/>
            <person name="Petzold A."/>
            <person name="Susuki M."/>
            <person name="Suzuki K.-i.T."/>
            <person name="Hayashi T."/>
            <person name="Toyoda A."/>
            <person name="Oliveira C."/>
            <person name="Osipova E."/>
            <person name="Leigh N.D."/>
            <person name="Simon A."/>
            <person name="Yun M.H."/>
        </authorList>
    </citation>
    <scope>NUCLEOTIDE SEQUENCE</scope>
    <source>
        <strain evidence="2">20211129_DDA</strain>
        <tissue evidence="2">Liver</tissue>
    </source>
</reference>
<evidence type="ECO:0000313" key="2">
    <source>
        <dbReference type="EMBL" id="KAJ1178830.1"/>
    </source>
</evidence>
<name>A0AAV7TRJ6_PLEWA</name>
<dbReference type="Proteomes" id="UP001066276">
    <property type="component" value="Chromosome 3_2"/>
</dbReference>